<dbReference type="KEGG" id="aber:BSR55_11250"/>
<dbReference type="GeneID" id="69462689"/>
<dbReference type="RefSeq" id="WP_004830621.1">
    <property type="nucleotide sequence ID" value="NZ_BBLJ01000020.1"/>
</dbReference>
<sequence>MSYQSTHIQIMDMTFSKDVSIAEFEQWLAEVENFLHHQQNFALVMQSLDGTTFPEEYRQVQAAWYKKNKVKFFKYCVGLVRIALDDADQQRLNSPALHVAWRVPYYVTLDRCDALQWAVQRWICRT</sequence>
<reference evidence="1" key="1">
    <citation type="submission" date="2022-02" db="EMBL/GenBank/DDBJ databases">
        <title>Characterization of Tn125 harboring carbapenem-resistant Acinetobacter bereziniae clinical isolates.</title>
        <authorList>
            <person name="Wong N.-K."/>
            <person name="Pan Q."/>
        </authorList>
    </citation>
    <scope>NUCLEOTIDE SEQUENCE</scope>
    <source>
        <strain evidence="1">GD03393</strain>
    </source>
</reference>
<gene>
    <name evidence="1" type="ORF">I9054_010260</name>
</gene>
<name>A0A0A8TLM7_ACIBZ</name>
<proteinExistence type="predicted"/>
<dbReference type="eggNOG" id="ENOG503387S">
    <property type="taxonomic scope" value="Bacteria"/>
</dbReference>
<dbReference type="Proteomes" id="UP000644140">
    <property type="component" value="Chromosome"/>
</dbReference>
<evidence type="ECO:0000313" key="1">
    <source>
        <dbReference type="EMBL" id="UUN99800.1"/>
    </source>
</evidence>
<evidence type="ECO:0000313" key="2">
    <source>
        <dbReference type="Proteomes" id="UP000644140"/>
    </source>
</evidence>
<organism evidence="1 2">
    <name type="scientific">Acinetobacter bereziniae</name>
    <name type="common">Acinetobacter genomosp. 10</name>
    <dbReference type="NCBI Taxonomy" id="106648"/>
    <lineage>
        <taxon>Bacteria</taxon>
        <taxon>Pseudomonadati</taxon>
        <taxon>Pseudomonadota</taxon>
        <taxon>Gammaproteobacteria</taxon>
        <taxon>Moraxellales</taxon>
        <taxon>Moraxellaceae</taxon>
        <taxon>Acinetobacter</taxon>
    </lineage>
</organism>
<protein>
    <submittedName>
        <fullName evidence="1">Uncharacterized protein</fullName>
    </submittedName>
</protein>
<dbReference type="AlphaFoldDB" id="A0A0A8TLM7"/>
<dbReference type="EMBL" id="CP092085">
    <property type="protein sequence ID" value="UUN99800.1"/>
    <property type="molecule type" value="Genomic_DNA"/>
</dbReference>
<accession>A0A0A8TLM7</accession>
<dbReference type="STRING" id="106648.GCA_000753985_01897"/>